<dbReference type="AlphaFoldDB" id="A0A328AQA0"/>
<keyword evidence="3" id="KW-1185">Reference proteome</keyword>
<evidence type="ECO:0008006" key="4">
    <source>
        <dbReference type="Google" id="ProtNLM"/>
    </source>
</evidence>
<evidence type="ECO:0000313" key="3">
    <source>
        <dbReference type="Proteomes" id="UP000249254"/>
    </source>
</evidence>
<dbReference type="Gene3D" id="2.160.20.120">
    <property type="match status" value="1"/>
</dbReference>
<keyword evidence="1" id="KW-0732">Signal</keyword>
<protein>
    <recommendedName>
        <fullName evidence="4">Auto-transporter adhesin head GIN domain-containing protein</fullName>
    </recommendedName>
</protein>
<dbReference type="EMBL" id="QFYQ01000001">
    <property type="protein sequence ID" value="RAK55068.1"/>
    <property type="molecule type" value="Genomic_DNA"/>
</dbReference>
<gene>
    <name evidence="2" type="ORF">DJ017_11335</name>
</gene>
<evidence type="ECO:0000256" key="1">
    <source>
        <dbReference type="SAM" id="SignalP"/>
    </source>
</evidence>
<name>A0A328AQA0_9CAUL</name>
<organism evidence="2 3">
    <name type="scientific">Phenylobacterium soli</name>
    <dbReference type="NCBI Taxonomy" id="2170551"/>
    <lineage>
        <taxon>Bacteria</taxon>
        <taxon>Pseudomonadati</taxon>
        <taxon>Pseudomonadota</taxon>
        <taxon>Alphaproteobacteria</taxon>
        <taxon>Caulobacterales</taxon>
        <taxon>Caulobacteraceae</taxon>
        <taxon>Phenylobacterium</taxon>
    </lineage>
</organism>
<proteinExistence type="predicted"/>
<comment type="caution">
    <text evidence="2">The sequence shown here is derived from an EMBL/GenBank/DDBJ whole genome shotgun (WGS) entry which is preliminary data.</text>
</comment>
<reference evidence="3" key="1">
    <citation type="submission" date="2018-05" db="EMBL/GenBank/DDBJ databases">
        <authorList>
            <person name="Li X."/>
        </authorList>
    </citation>
    <scope>NUCLEOTIDE SEQUENCE [LARGE SCALE GENOMIC DNA]</scope>
    <source>
        <strain evidence="3">LX32</strain>
    </source>
</reference>
<feature type="signal peptide" evidence="1">
    <location>
        <begin position="1"/>
        <end position="21"/>
    </location>
</feature>
<dbReference type="Proteomes" id="UP000249254">
    <property type="component" value="Unassembled WGS sequence"/>
</dbReference>
<dbReference type="OrthoDB" id="7184708at2"/>
<dbReference type="RefSeq" id="WP_111528818.1">
    <property type="nucleotide sequence ID" value="NZ_JBHRSG010000003.1"/>
</dbReference>
<evidence type="ECO:0000313" key="2">
    <source>
        <dbReference type="EMBL" id="RAK55068.1"/>
    </source>
</evidence>
<feature type="chain" id="PRO_5016452107" description="Auto-transporter adhesin head GIN domain-containing protein" evidence="1">
    <location>
        <begin position="22"/>
        <end position="281"/>
    </location>
</feature>
<accession>A0A328AQA0</accession>
<sequence>MCLTGAAVLLASAGAAGAASAETRSVELRDVVARVTVVPEDRADVKVEFLSANPKLPITVSNEGGRTVVDGGLDHRIRGCHRDSEHPSAHVRGVGRIGAGEMPQVVIRTPKDVVMTSDGAVFGSIGRSTSLEIQDSGCNTWTIADSAGDVRISESGAGAVRMGSAERLELHLSGAADVHAVRVRQGMTASLSGAGDVKVEDLSGPVKADVSGLGHVRAAGGHVTELRASVSGVGGMDFGGVADNLHASISGLGGIRVKQVTGSVTKSVSGLGHVTVDQPRS</sequence>